<evidence type="ECO:0000313" key="2">
    <source>
        <dbReference type="EMBL" id="MFF3567036.1"/>
    </source>
</evidence>
<protein>
    <submittedName>
        <fullName evidence="2">TIGR03086 family metal-binding protein</fullName>
    </submittedName>
</protein>
<dbReference type="RefSeq" id="WP_387402617.1">
    <property type="nucleotide sequence ID" value="NZ_JBIAQY010000001.1"/>
</dbReference>
<dbReference type="NCBIfam" id="TIGR03086">
    <property type="entry name" value="TIGR03086 family metal-binding protein"/>
    <property type="match status" value="1"/>
</dbReference>
<dbReference type="InterPro" id="IPR017520">
    <property type="entry name" value="CHP03086"/>
</dbReference>
<dbReference type="Gene3D" id="1.20.120.450">
    <property type="entry name" value="dinb family like domain"/>
    <property type="match status" value="1"/>
</dbReference>
<evidence type="ECO:0000313" key="3">
    <source>
        <dbReference type="Proteomes" id="UP001601992"/>
    </source>
</evidence>
<feature type="domain" description="Mycothiol-dependent maleylpyruvate isomerase metal-binding" evidence="1">
    <location>
        <begin position="10"/>
        <end position="131"/>
    </location>
</feature>
<dbReference type="InterPro" id="IPR017517">
    <property type="entry name" value="Maleyloyr_isom"/>
</dbReference>
<keyword evidence="3" id="KW-1185">Reference proteome</keyword>
<dbReference type="EMBL" id="JBIAQY010000001">
    <property type="protein sequence ID" value="MFF3567036.1"/>
    <property type="molecule type" value="Genomic_DNA"/>
</dbReference>
<evidence type="ECO:0000259" key="1">
    <source>
        <dbReference type="Pfam" id="PF11716"/>
    </source>
</evidence>
<dbReference type="InterPro" id="IPR024344">
    <property type="entry name" value="MDMPI_metal-binding"/>
</dbReference>
<dbReference type="Pfam" id="PF11716">
    <property type="entry name" value="MDMPI_N"/>
    <property type="match status" value="1"/>
</dbReference>
<reference evidence="2 3" key="1">
    <citation type="submission" date="2024-10" db="EMBL/GenBank/DDBJ databases">
        <title>The Natural Products Discovery Center: Release of the First 8490 Sequenced Strains for Exploring Actinobacteria Biosynthetic Diversity.</title>
        <authorList>
            <person name="Kalkreuter E."/>
            <person name="Kautsar S.A."/>
            <person name="Yang D."/>
            <person name="Bader C.D."/>
            <person name="Teijaro C.N."/>
            <person name="Fluegel L."/>
            <person name="Davis C.M."/>
            <person name="Simpson J.R."/>
            <person name="Lauterbach L."/>
            <person name="Steele A.D."/>
            <person name="Gui C."/>
            <person name="Meng S."/>
            <person name="Li G."/>
            <person name="Viehrig K."/>
            <person name="Ye F."/>
            <person name="Su P."/>
            <person name="Kiefer A.F."/>
            <person name="Nichols A."/>
            <person name="Cepeda A.J."/>
            <person name="Yan W."/>
            <person name="Fan B."/>
            <person name="Jiang Y."/>
            <person name="Adhikari A."/>
            <person name="Zheng C.-J."/>
            <person name="Schuster L."/>
            <person name="Cowan T.M."/>
            <person name="Smanski M.J."/>
            <person name="Chevrette M.G."/>
            <person name="De Carvalho L.P.S."/>
            <person name="Shen B."/>
        </authorList>
    </citation>
    <scope>NUCLEOTIDE SEQUENCE [LARGE SCALE GENOMIC DNA]</scope>
    <source>
        <strain evidence="2 3">NPDC002593</strain>
    </source>
</reference>
<sequence length="193" mass="20341">MSTTMFDLENAATLLEGVVAGIADDRLAGPTPTAMTVRDMVQHVLGFTEGFRRGATKEGIGASLPPSAAAPQSLPQDWRAQVPAQCKALVEAWREPAAWEGETEVGGATGPAPQMACFALDELIVHGWDLARATGQPFAPTEQDLVILLEMLADTPPEGVPGLFGPRVPVAPDATLLDRVIGLTGRDPAWQAH</sequence>
<dbReference type="Proteomes" id="UP001601992">
    <property type="component" value="Unassembled WGS sequence"/>
</dbReference>
<dbReference type="InterPro" id="IPR034660">
    <property type="entry name" value="DinB/YfiT-like"/>
</dbReference>
<comment type="caution">
    <text evidence="2">The sequence shown here is derived from an EMBL/GenBank/DDBJ whole genome shotgun (WGS) entry which is preliminary data.</text>
</comment>
<dbReference type="SUPFAM" id="SSF109854">
    <property type="entry name" value="DinB/YfiT-like putative metalloenzymes"/>
    <property type="match status" value="1"/>
</dbReference>
<accession>A0ABW6RVP7</accession>
<organism evidence="2 3">
    <name type="scientific">Nocardia jiangxiensis</name>
    <dbReference type="NCBI Taxonomy" id="282685"/>
    <lineage>
        <taxon>Bacteria</taxon>
        <taxon>Bacillati</taxon>
        <taxon>Actinomycetota</taxon>
        <taxon>Actinomycetes</taxon>
        <taxon>Mycobacteriales</taxon>
        <taxon>Nocardiaceae</taxon>
        <taxon>Nocardia</taxon>
    </lineage>
</organism>
<dbReference type="NCBIfam" id="TIGR03083">
    <property type="entry name" value="maleylpyruvate isomerase family mycothiol-dependent enzyme"/>
    <property type="match status" value="1"/>
</dbReference>
<proteinExistence type="predicted"/>
<gene>
    <name evidence="2" type="ORF">ACFYXQ_04570</name>
</gene>
<name>A0ABW6RVP7_9NOCA</name>